<dbReference type="Gene3D" id="3.40.50.2000">
    <property type="entry name" value="Glycogen Phosphorylase B"/>
    <property type="match status" value="2"/>
</dbReference>
<dbReference type="SUPFAM" id="SSF53756">
    <property type="entry name" value="UDP-Glycosyltransferase/glycogen phosphorylase"/>
    <property type="match status" value="1"/>
</dbReference>
<organism evidence="2 3">
    <name type="scientific">Palleronia sediminis</name>
    <dbReference type="NCBI Taxonomy" id="2547833"/>
    <lineage>
        <taxon>Bacteria</taxon>
        <taxon>Pseudomonadati</taxon>
        <taxon>Pseudomonadota</taxon>
        <taxon>Alphaproteobacteria</taxon>
        <taxon>Rhodobacterales</taxon>
        <taxon>Roseobacteraceae</taxon>
        <taxon>Palleronia</taxon>
    </lineage>
</organism>
<reference evidence="2 3" key="1">
    <citation type="submission" date="2019-03" db="EMBL/GenBank/DDBJ databases">
        <title>Primorskyibacter sp. SS33 isolated from sediments.</title>
        <authorList>
            <person name="Xunke S."/>
        </authorList>
    </citation>
    <scope>NUCLEOTIDE SEQUENCE [LARGE SCALE GENOMIC DNA]</scope>
    <source>
        <strain evidence="2 3">SS33</strain>
    </source>
</reference>
<keyword evidence="3" id="KW-1185">Reference proteome</keyword>
<dbReference type="Pfam" id="PF13439">
    <property type="entry name" value="Glyco_transf_4"/>
    <property type="match status" value="1"/>
</dbReference>
<dbReference type="InterPro" id="IPR028098">
    <property type="entry name" value="Glyco_trans_4-like_N"/>
</dbReference>
<feature type="domain" description="Glycosyltransferase subfamily 4-like N-terminal" evidence="1">
    <location>
        <begin position="81"/>
        <end position="232"/>
    </location>
</feature>
<accession>A0A4R6APE9</accession>
<dbReference type="AlphaFoldDB" id="A0A4R6APE9"/>
<name>A0A4R6APE9_9RHOB</name>
<comment type="caution">
    <text evidence="2">The sequence shown here is derived from an EMBL/GenBank/DDBJ whole genome shotgun (WGS) entry which is preliminary data.</text>
</comment>
<evidence type="ECO:0000313" key="3">
    <source>
        <dbReference type="Proteomes" id="UP000295701"/>
    </source>
</evidence>
<sequence>MVRGRRCVAHGGGRAMTGHRIVTLSNGHPDLGAGGSEVAAKALADAYRDLPGVAESQLVATLDTGRAPTGALSSHAPGEWLWDTGISDWFTLRPAHAAENHATLAAFLARVQPDIVHLHHYARPGLDVIPLIRRVVPDAHIILTLHEYLGICAADGQMVTRGEGRLCTHAAPVICARCFPDRDPGQFWLRREWMLRHFALVDSFVAPSVFLRERYVAWGLSRDRVAVIGNAIAPPAAARAPRRDPDATRFAFFGRLTELKGLEVLLRAVAMLPRLRRREISVEINGTGLDRQPAAFAARIEALAAPLGAQGVLDWAGAYDAAGLSARMGRCDWVLVPSTWWENAPMVIHEAFAHGRPVVCSDIGGMAEMVRDGVDGVYVPVGSARAWADALDRLGGDHATWARLAGGIAPPPAPAEIAAAHLALVAGGR</sequence>
<proteinExistence type="predicted"/>
<gene>
    <name evidence="2" type="ORF">E2L08_02385</name>
</gene>
<evidence type="ECO:0000313" key="2">
    <source>
        <dbReference type="EMBL" id="TDL83513.1"/>
    </source>
</evidence>
<evidence type="ECO:0000259" key="1">
    <source>
        <dbReference type="Pfam" id="PF13439"/>
    </source>
</evidence>
<dbReference type="PANTHER" id="PTHR12526:SF635">
    <property type="entry name" value="GLYCOSYL TRANSFERASE GROUP 1"/>
    <property type="match status" value="1"/>
</dbReference>
<dbReference type="EMBL" id="SNAA01000002">
    <property type="protein sequence ID" value="TDL83513.1"/>
    <property type="molecule type" value="Genomic_DNA"/>
</dbReference>
<keyword evidence="2" id="KW-0808">Transferase</keyword>
<dbReference type="Proteomes" id="UP000295701">
    <property type="component" value="Unassembled WGS sequence"/>
</dbReference>
<dbReference type="OrthoDB" id="9807414at2"/>
<dbReference type="Pfam" id="PF13692">
    <property type="entry name" value="Glyco_trans_1_4"/>
    <property type="match status" value="1"/>
</dbReference>
<protein>
    <submittedName>
        <fullName evidence="2">Glycosyltransferase</fullName>
    </submittedName>
</protein>
<dbReference type="PANTHER" id="PTHR12526">
    <property type="entry name" value="GLYCOSYLTRANSFERASE"/>
    <property type="match status" value="1"/>
</dbReference>
<dbReference type="GO" id="GO:0016757">
    <property type="term" value="F:glycosyltransferase activity"/>
    <property type="evidence" value="ECO:0007669"/>
    <property type="project" value="UniProtKB-ARBA"/>
</dbReference>